<dbReference type="AlphaFoldDB" id="J4H147"/>
<dbReference type="Pfam" id="PF25790">
    <property type="entry name" value="BCD1"/>
    <property type="match status" value="1"/>
</dbReference>
<dbReference type="GO" id="GO:0000492">
    <property type="term" value="P:box C/D snoRNP assembly"/>
    <property type="evidence" value="ECO:0007669"/>
    <property type="project" value="TreeGrafter"/>
</dbReference>
<dbReference type="InParanoid" id="J4H147"/>
<gene>
    <name evidence="3" type="ORF">FIBRA_01457</name>
</gene>
<accession>J4H147</accession>
<organism evidence="3 4">
    <name type="scientific">Fibroporia radiculosa</name>
    <dbReference type="NCBI Taxonomy" id="599839"/>
    <lineage>
        <taxon>Eukaryota</taxon>
        <taxon>Fungi</taxon>
        <taxon>Dikarya</taxon>
        <taxon>Basidiomycota</taxon>
        <taxon>Agaricomycotina</taxon>
        <taxon>Agaricomycetes</taxon>
        <taxon>Polyporales</taxon>
        <taxon>Fibroporiaceae</taxon>
        <taxon>Fibroporia</taxon>
    </lineage>
</organism>
<dbReference type="PANTHER" id="PTHR13483:SF11">
    <property type="entry name" value="ZINC FINGER HIT DOMAIN-CONTAINING PROTEIN 3"/>
    <property type="match status" value="1"/>
</dbReference>
<dbReference type="InterPro" id="IPR051639">
    <property type="entry name" value="BCD1"/>
</dbReference>
<evidence type="ECO:0000313" key="3">
    <source>
        <dbReference type="EMBL" id="CCL99439.1"/>
    </source>
</evidence>
<protein>
    <recommendedName>
        <fullName evidence="2">BCD1 alpha/beta domain-containing protein</fullName>
    </recommendedName>
</protein>
<feature type="domain" description="BCD1 alpha/beta" evidence="2">
    <location>
        <begin position="66"/>
        <end position="246"/>
    </location>
</feature>
<dbReference type="GO" id="GO:0005634">
    <property type="term" value="C:nucleus"/>
    <property type="evidence" value="ECO:0007669"/>
    <property type="project" value="TreeGrafter"/>
</dbReference>
<feature type="compositionally biased region" description="Acidic residues" evidence="1">
    <location>
        <begin position="331"/>
        <end position="353"/>
    </location>
</feature>
<dbReference type="GO" id="GO:0070761">
    <property type="term" value="C:pre-snoRNP complex"/>
    <property type="evidence" value="ECO:0007669"/>
    <property type="project" value="TreeGrafter"/>
</dbReference>
<dbReference type="GO" id="GO:0048254">
    <property type="term" value="P:snoRNA localization"/>
    <property type="evidence" value="ECO:0007669"/>
    <property type="project" value="TreeGrafter"/>
</dbReference>
<feature type="region of interest" description="Disordered" evidence="1">
    <location>
        <begin position="303"/>
        <end position="398"/>
    </location>
</feature>
<name>J4H147_9APHY</name>
<feature type="region of interest" description="Disordered" evidence="1">
    <location>
        <begin position="254"/>
        <end position="273"/>
    </location>
</feature>
<dbReference type="HOGENOM" id="CLU_025524_1_0_1"/>
<sequence length="398" mass="44007">MSDYTFLEEMGRKIGDWGREIVQGGYTRNSTGIKPARGMADMRGRGRGRGRGMAMNAGKKTRSKRDILKMQLDFRDIEMEQLPAGMERRILNQSAWDFKNRTALLTLEFKFHCPPDPLAPSSQPHEPPFCLLTHRNSLEKPLLSVMQAQVAERSKSRKGDPVPSWLIPFVCPDPDAPDCFSSPICLMRTSIDPLAPLASTGPYPGHILCEGYYKLDPTQPLAAVLKHKSFVEFPTIEVWEDGAFQGAIVDPQGILQDTHERSPKRRKLSAKEGRKAMSGLLGGYGSEDGEGADGRNVLDLLGGYAGSDDDADTAEARPEDAEATYRTREEELGDMLGDEDAEGETDDELEEDSEKLAMLLEQLRQQGALRDPTADRSFSGPGDGDDEQVDWGGSEDER</sequence>
<proteinExistence type="predicted"/>
<feature type="compositionally biased region" description="Basic and acidic residues" evidence="1">
    <location>
        <begin position="314"/>
        <end position="330"/>
    </location>
</feature>
<feature type="compositionally biased region" description="Acidic residues" evidence="1">
    <location>
        <begin position="383"/>
        <end position="398"/>
    </location>
</feature>
<dbReference type="OrthoDB" id="272357at2759"/>
<dbReference type="GeneID" id="24094350"/>
<evidence type="ECO:0000259" key="2">
    <source>
        <dbReference type="Pfam" id="PF25790"/>
    </source>
</evidence>
<dbReference type="PANTHER" id="PTHR13483">
    <property type="entry name" value="BOX C_D SNORNA PROTEIN 1-RELATED"/>
    <property type="match status" value="1"/>
</dbReference>
<dbReference type="RefSeq" id="XP_012178722.1">
    <property type="nucleotide sequence ID" value="XM_012323332.1"/>
</dbReference>
<evidence type="ECO:0000313" key="4">
    <source>
        <dbReference type="Proteomes" id="UP000006352"/>
    </source>
</evidence>
<reference evidence="3 4" key="1">
    <citation type="journal article" date="2012" name="Appl. Environ. Microbiol.">
        <title>Short-read sequencing for genomic analysis of the brown rot fungus Fibroporia radiculosa.</title>
        <authorList>
            <person name="Tang J.D."/>
            <person name="Perkins A.D."/>
            <person name="Sonstegard T.S."/>
            <person name="Schroeder S.G."/>
            <person name="Burgess S.C."/>
            <person name="Diehl S.V."/>
        </authorList>
    </citation>
    <scope>NUCLEOTIDE SEQUENCE [LARGE SCALE GENOMIC DNA]</scope>
    <source>
        <strain evidence="3 4">TFFH 294</strain>
    </source>
</reference>
<dbReference type="GO" id="GO:0000463">
    <property type="term" value="P:maturation of LSU-rRNA from tricistronic rRNA transcript (SSU-rRNA, 5.8S rRNA, LSU-rRNA)"/>
    <property type="evidence" value="ECO:0007669"/>
    <property type="project" value="TreeGrafter"/>
</dbReference>
<dbReference type="Proteomes" id="UP000006352">
    <property type="component" value="Unassembled WGS sequence"/>
</dbReference>
<feature type="region of interest" description="Disordered" evidence="1">
    <location>
        <begin position="28"/>
        <end position="61"/>
    </location>
</feature>
<keyword evidence="4" id="KW-1185">Reference proteome</keyword>
<dbReference type="InterPro" id="IPR057721">
    <property type="entry name" value="BCD1_alpha/beta"/>
</dbReference>
<dbReference type="EMBL" id="HE796932">
    <property type="protein sequence ID" value="CCL99439.1"/>
    <property type="molecule type" value="Genomic_DNA"/>
</dbReference>
<evidence type="ECO:0000256" key="1">
    <source>
        <dbReference type="SAM" id="MobiDB-lite"/>
    </source>
</evidence>
<dbReference type="STRING" id="599839.J4H147"/>